<protein>
    <recommendedName>
        <fullName evidence="10">NAD(P)(+)--arginine ADP-ribosyltransferase</fullName>
        <ecNumber evidence="10">2.4.2.31</ecNumber>
    </recommendedName>
    <alternativeName>
        <fullName evidence="10">Mono(ADP-ribosyl)transferase</fullName>
    </alternativeName>
</protein>
<keyword evidence="5 10" id="KW-0328">Glycosyltransferase</keyword>
<accession>A0A815NBH0</accession>
<evidence type="ECO:0000256" key="1">
    <source>
        <dbReference type="ARBA" id="ARBA00004613"/>
    </source>
</evidence>
<reference evidence="12" key="1">
    <citation type="submission" date="2021-02" db="EMBL/GenBank/DDBJ databases">
        <authorList>
            <person name="Nowell W R."/>
        </authorList>
    </citation>
    <scope>NUCLEOTIDE SEQUENCE</scope>
</reference>
<comment type="similarity">
    <text evidence="2 10">Belongs to the Arg-specific ADP-ribosyltransferase family.</text>
</comment>
<dbReference type="GO" id="GO:0106274">
    <property type="term" value="F:NAD+-protein-arginine ADP-ribosyltransferase activity"/>
    <property type="evidence" value="ECO:0007669"/>
    <property type="project" value="UniProtKB-EC"/>
</dbReference>
<dbReference type="Gene3D" id="3.90.176.10">
    <property type="entry name" value="Toxin ADP-ribosyltransferase, Chain A, domain 1"/>
    <property type="match status" value="1"/>
</dbReference>
<dbReference type="InterPro" id="IPR050999">
    <property type="entry name" value="ADP-ribosyltransferase_ARG"/>
</dbReference>
<evidence type="ECO:0000313" key="11">
    <source>
        <dbReference type="EMBL" id="CAF0860806.1"/>
    </source>
</evidence>
<dbReference type="Proteomes" id="UP000663828">
    <property type="component" value="Unassembled WGS sequence"/>
</dbReference>
<comment type="caution">
    <text evidence="12">The sequence shown here is derived from an EMBL/GenBank/DDBJ whole genome shotgun (WGS) entry which is preliminary data.</text>
</comment>
<evidence type="ECO:0000256" key="4">
    <source>
        <dbReference type="ARBA" id="ARBA00022656"/>
    </source>
</evidence>
<evidence type="ECO:0000256" key="10">
    <source>
        <dbReference type="RuleBase" id="RU361228"/>
    </source>
</evidence>
<evidence type="ECO:0000256" key="7">
    <source>
        <dbReference type="ARBA" id="ARBA00022695"/>
    </source>
</evidence>
<keyword evidence="13" id="KW-1185">Reference proteome</keyword>
<name>A0A815NBH0_ADIRI</name>
<evidence type="ECO:0000313" key="14">
    <source>
        <dbReference type="Proteomes" id="UP000663852"/>
    </source>
</evidence>
<dbReference type="AlphaFoldDB" id="A0A815NBH0"/>
<dbReference type="Proteomes" id="UP000663852">
    <property type="component" value="Unassembled WGS sequence"/>
</dbReference>
<dbReference type="PANTHER" id="PTHR10339">
    <property type="entry name" value="ADP-RIBOSYLTRANSFERASE"/>
    <property type="match status" value="1"/>
</dbReference>
<keyword evidence="6 10" id="KW-0808">Transferase</keyword>
<keyword evidence="4" id="KW-0800">Toxin</keyword>
<keyword evidence="10" id="KW-0521">NADP</keyword>
<keyword evidence="8" id="KW-0843">Virulence</keyword>
<dbReference type="GO" id="GO:0005576">
    <property type="term" value="C:extracellular region"/>
    <property type="evidence" value="ECO:0007669"/>
    <property type="project" value="UniProtKB-SubCell"/>
</dbReference>
<evidence type="ECO:0000256" key="5">
    <source>
        <dbReference type="ARBA" id="ARBA00022676"/>
    </source>
</evidence>
<dbReference type="InterPro" id="IPR036322">
    <property type="entry name" value="WD40_repeat_dom_sf"/>
</dbReference>
<dbReference type="PROSITE" id="PS51996">
    <property type="entry name" value="TR_MART"/>
    <property type="match status" value="1"/>
</dbReference>
<dbReference type="GO" id="GO:0090729">
    <property type="term" value="F:toxin activity"/>
    <property type="evidence" value="ECO:0007669"/>
    <property type="project" value="UniProtKB-KW"/>
</dbReference>
<dbReference type="SUPFAM" id="SSF56399">
    <property type="entry name" value="ADP-ribosylation"/>
    <property type="match status" value="1"/>
</dbReference>
<keyword evidence="7" id="KW-0548">Nucleotidyltransferase</keyword>
<evidence type="ECO:0000256" key="9">
    <source>
        <dbReference type="ARBA" id="ARBA00047597"/>
    </source>
</evidence>
<gene>
    <name evidence="12" type="ORF">EDS130_LOCUS38197</name>
    <name evidence="11" type="ORF">XAT740_LOCUS5974</name>
</gene>
<dbReference type="PANTHER" id="PTHR10339:SF25">
    <property type="entry name" value="SECRETED EXOENZYME S"/>
    <property type="match status" value="1"/>
</dbReference>
<dbReference type="GO" id="GO:0003950">
    <property type="term" value="F:NAD+ poly-ADP-ribosyltransferase activity"/>
    <property type="evidence" value="ECO:0007669"/>
    <property type="project" value="TreeGrafter"/>
</dbReference>
<dbReference type="GO" id="GO:0016779">
    <property type="term" value="F:nucleotidyltransferase activity"/>
    <property type="evidence" value="ECO:0007669"/>
    <property type="project" value="UniProtKB-KW"/>
</dbReference>
<keyword evidence="3" id="KW-0964">Secreted</keyword>
<dbReference type="SUPFAM" id="SSF50978">
    <property type="entry name" value="WD40 repeat-like"/>
    <property type="match status" value="1"/>
</dbReference>
<evidence type="ECO:0000256" key="2">
    <source>
        <dbReference type="ARBA" id="ARBA00009558"/>
    </source>
</evidence>
<evidence type="ECO:0000313" key="13">
    <source>
        <dbReference type="Proteomes" id="UP000663828"/>
    </source>
</evidence>
<dbReference type="EC" id="2.4.2.31" evidence="10"/>
<keyword evidence="10" id="KW-0520">NAD</keyword>
<organism evidence="12 14">
    <name type="scientific">Adineta ricciae</name>
    <name type="common">Rotifer</name>
    <dbReference type="NCBI Taxonomy" id="249248"/>
    <lineage>
        <taxon>Eukaryota</taxon>
        <taxon>Metazoa</taxon>
        <taxon>Spiralia</taxon>
        <taxon>Gnathifera</taxon>
        <taxon>Rotifera</taxon>
        <taxon>Eurotatoria</taxon>
        <taxon>Bdelloidea</taxon>
        <taxon>Adinetida</taxon>
        <taxon>Adinetidae</taxon>
        <taxon>Adineta</taxon>
    </lineage>
</organism>
<evidence type="ECO:0000256" key="3">
    <source>
        <dbReference type="ARBA" id="ARBA00022525"/>
    </source>
</evidence>
<sequence>MASASVNKDRIPTERFLDLVDEPLDDLAPIKGYENADLVSLQDSIEPIEHLLDNVAADIWIARRKCKTLLDGLTIDERAAIYLYSMDSLYRQLNAALRDQNREKLIPWFLYLKLYLTALWKLPDERGTIWRGVKADLSNQFKERETFIWWGFSSCTTSLQQAELFLGKTGKRTLFNIDSLHGKLIQNHSHHPNEREVLLLPCSYFQVLGCIDQGHGLRIIHIRQLDPPVALIRPPFSTRVGNQQVLHTTSKHKSQKSDTVLSANTKCESSTYGTQTLYVLKEKPRLRLRIDGYRDVITANEKYLIYCLENEFCVVDQYAREKLKIGHDFNRIHDMCWSSFLNRFLILVGQNLYALYVDNIDHPIRIMMEFSEMKYSCTCYEDTFLVNSVDKPIIEEYNMSNWKLYKTFKAPILCDVDDEILEIRFNSDGTRLGALIKHRERKNVPCMFSFQLHNPYDKMKILQTVNLSQEFTGGLLALPKQQFLISFMFQGKFYLIDSSGRHTETIEYEAERISAATLMNQNCLVIYTDLDLLRFYDL</sequence>
<dbReference type="OrthoDB" id="10064425at2759"/>
<dbReference type="EMBL" id="CAJNOJ010000393">
    <property type="protein sequence ID" value="CAF1430931.1"/>
    <property type="molecule type" value="Genomic_DNA"/>
</dbReference>
<comment type="catalytic activity">
    <reaction evidence="9 10">
        <text>L-arginyl-[protein] + NAD(+) = N(omega)-(ADP-D-ribosyl)-L-arginyl-[protein] + nicotinamide + H(+)</text>
        <dbReference type="Rhea" id="RHEA:19149"/>
        <dbReference type="Rhea" id="RHEA-COMP:10532"/>
        <dbReference type="Rhea" id="RHEA-COMP:15087"/>
        <dbReference type="ChEBI" id="CHEBI:15378"/>
        <dbReference type="ChEBI" id="CHEBI:17154"/>
        <dbReference type="ChEBI" id="CHEBI:29965"/>
        <dbReference type="ChEBI" id="CHEBI:57540"/>
        <dbReference type="ChEBI" id="CHEBI:142554"/>
        <dbReference type="EC" id="2.4.2.31"/>
    </reaction>
</comment>
<comment type="subcellular location">
    <subcellularLocation>
        <location evidence="1">Secreted</location>
    </subcellularLocation>
</comment>
<proteinExistence type="inferred from homology"/>
<dbReference type="EMBL" id="CAJNOR010000266">
    <property type="protein sequence ID" value="CAF0860806.1"/>
    <property type="molecule type" value="Genomic_DNA"/>
</dbReference>
<evidence type="ECO:0000256" key="6">
    <source>
        <dbReference type="ARBA" id="ARBA00022679"/>
    </source>
</evidence>
<dbReference type="InterPro" id="IPR000768">
    <property type="entry name" value="ART"/>
</dbReference>
<evidence type="ECO:0000256" key="8">
    <source>
        <dbReference type="ARBA" id="ARBA00023026"/>
    </source>
</evidence>
<evidence type="ECO:0000313" key="12">
    <source>
        <dbReference type="EMBL" id="CAF1430931.1"/>
    </source>
</evidence>
<dbReference type="Pfam" id="PF01129">
    <property type="entry name" value="ART"/>
    <property type="match status" value="1"/>
</dbReference>